<feature type="transmembrane region" description="Helical" evidence="2">
    <location>
        <begin position="292"/>
        <end position="312"/>
    </location>
</feature>
<keyword evidence="2" id="KW-0472">Membrane</keyword>
<gene>
    <name evidence="4" type="ORF">GCM10009665_00970</name>
</gene>
<feature type="compositionally biased region" description="Low complexity" evidence="1">
    <location>
        <begin position="253"/>
        <end position="266"/>
    </location>
</feature>
<feature type="region of interest" description="Disordered" evidence="1">
    <location>
        <begin position="75"/>
        <end position="99"/>
    </location>
</feature>
<feature type="region of interest" description="Disordered" evidence="1">
    <location>
        <begin position="246"/>
        <end position="289"/>
    </location>
</feature>
<evidence type="ECO:0000313" key="5">
    <source>
        <dbReference type="Proteomes" id="UP001500037"/>
    </source>
</evidence>
<keyword evidence="3" id="KW-0732">Signal</keyword>
<comment type="caution">
    <text evidence="4">The sequence shown here is derived from an EMBL/GenBank/DDBJ whole genome shotgun (WGS) entry which is preliminary data.</text>
</comment>
<organism evidence="4 5">
    <name type="scientific">Kitasatospora nipponensis</name>
    <dbReference type="NCBI Taxonomy" id="258049"/>
    <lineage>
        <taxon>Bacteria</taxon>
        <taxon>Bacillati</taxon>
        <taxon>Actinomycetota</taxon>
        <taxon>Actinomycetes</taxon>
        <taxon>Kitasatosporales</taxon>
        <taxon>Streptomycetaceae</taxon>
        <taxon>Kitasatospora</taxon>
    </lineage>
</organism>
<sequence>MQTTHLPRTLARPAVPAALAAPLMAVLLAAGPAFADGGNSGSDIPDYGAAQQVLDSAQVHDTVSRFLTSAPRAAAPAAGADGGTAGAPRSVPNATSAPRFDLNKNPVPLYELTLDFVTGKTAATAQNALQLSYLASRVTAADGHQAAVLLAPHSQDHSWQLAGIRDGDSDLSLAERGTATDHTFTEPQIHAWYRLTGNGTVEPLNQEATTGLGGRTSVTLAAYQKLVNGRYGDKLPGSAYDRKGLAGGYGLTQGQEKGQEQAQGQGQDQGQGESGSAHPVAAPAAAASPTSWQPAAVGGIVLLAVVAGGGYLRSRRRGASAR</sequence>
<keyword evidence="2" id="KW-0812">Transmembrane</keyword>
<evidence type="ECO:0000256" key="1">
    <source>
        <dbReference type="SAM" id="MobiDB-lite"/>
    </source>
</evidence>
<feature type="compositionally biased region" description="Low complexity" evidence="1">
    <location>
        <begin position="274"/>
        <end position="289"/>
    </location>
</feature>
<keyword evidence="5" id="KW-1185">Reference proteome</keyword>
<evidence type="ECO:0000256" key="3">
    <source>
        <dbReference type="SAM" id="SignalP"/>
    </source>
</evidence>
<protein>
    <recommendedName>
        <fullName evidence="6">LPXTG-motif cell wall-anchored protein</fullName>
    </recommendedName>
</protein>
<evidence type="ECO:0008006" key="6">
    <source>
        <dbReference type="Google" id="ProtNLM"/>
    </source>
</evidence>
<proteinExistence type="predicted"/>
<feature type="signal peptide" evidence="3">
    <location>
        <begin position="1"/>
        <end position="35"/>
    </location>
</feature>
<keyword evidence="2" id="KW-1133">Transmembrane helix</keyword>
<evidence type="ECO:0000313" key="4">
    <source>
        <dbReference type="EMBL" id="GAA1214975.1"/>
    </source>
</evidence>
<reference evidence="4 5" key="1">
    <citation type="journal article" date="2019" name="Int. J. Syst. Evol. Microbiol.">
        <title>The Global Catalogue of Microorganisms (GCM) 10K type strain sequencing project: providing services to taxonomists for standard genome sequencing and annotation.</title>
        <authorList>
            <consortium name="The Broad Institute Genomics Platform"/>
            <consortium name="The Broad Institute Genome Sequencing Center for Infectious Disease"/>
            <person name="Wu L."/>
            <person name="Ma J."/>
        </authorList>
    </citation>
    <scope>NUCLEOTIDE SEQUENCE [LARGE SCALE GENOMIC DNA]</scope>
    <source>
        <strain evidence="4 5">JCM 13004</strain>
    </source>
</reference>
<name>A0ABN1VMB2_9ACTN</name>
<feature type="chain" id="PRO_5046923650" description="LPXTG-motif cell wall-anchored protein" evidence="3">
    <location>
        <begin position="36"/>
        <end position="322"/>
    </location>
</feature>
<accession>A0ABN1VMB2</accession>
<dbReference type="RefSeq" id="WP_344437619.1">
    <property type="nucleotide sequence ID" value="NZ_BAAALF010000001.1"/>
</dbReference>
<evidence type="ECO:0000256" key="2">
    <source>
        <dbReference type="SAM" id="Phobius"/>
    </source>
</evidence>
<dbReference type="EMBL" id="BAAALF010000001">
    <property type="protein sequence ID" value="GAA1214975.1"/>
    <property type="molecule type" value="Genomic_DNA"/>
</dbReference>
<dbReference type="Proteomes" id="UP001500037">
    <property type="component" value="Unassembled WGS sequence"/>
</dbReference>